<feature type="chain" id="PRO_5002096172" evidence="5">
    <location>
        <begin position="18"/>
        <end position="155"/>
    </location>
</feature>
<dbReference type="Pfam" id="PF13499">
    <property type="entry name" value="EF-hand_7"/>
    <property type="match status" value="1"/>
</dbReference>
<feature type="domain" description="EF-hand" evidence="6">
    <location>
        <begin position="122"/>
        <end position="155"/>
    </location>
</feature>
<dbReference type="GO" id="GO:0005509">
    <property type="term" value="F:calcium ion binding"/>
    <property type="evidence" value="ECO:0007669"/>
    <property type="project" value="InterPro"/>
</dbReference>
<dbReference type="PANTHER" id="PTHR23104">
    <property type="entry name" value="MULTIPLE COAGULATION FACTOR DEFICIENCY PROTEIN 2 NEURAL STEM CELL DERIVED NEURONAL SURVIVAL PROTEIN"/>
    <property type="match status" value="1"/>
</dbReference>
<feature type="signal peptide" evidence="5">
    <location>
        <begin position="1"/>
        <end position="17"/>
    </location>
</feature>
<dbReference type="Gene3D" id="1.10.238.10">
    <property type="entry name" value="EF-hand"/>
    <property type="match status" value="1"/>
</dbReference>
<keyword evidence="8" id="KW-1185">Reference proteome</keyword>
<organism evidence="7 8">
    <name type="scientific">Toxocara canis</name>
    <name type="common">Canine roundworm</name>
    <dbReference type="NCBI Taxonomy" id="6265"/>
    <lineage>
        <taxon>Eukaryota</taxon>
        <taxon>Metazoa</taxon>
        <taxon>Ecdysozoa</taxon>
        <taxon>Nematoda</taxon>
        <taxon>Chromadorea</taxon>
        <taxon>Rhabditida</taxon>
        <taxon>Spirurina</taxon>
        <taxon>Ascaridomorpha</taxon>
        <taxon>Ascaridoidea</taxon>
        <taxon>Toxocaridae</taxon>
        <taxon>Toxocara</taxon>
    </lineage>
</organism>
<dbReference type="STRING" id="6265.A0A0B2VIW8"/>
<dbReference type="OMA" id="HTFHENR"/>
<dbReference type="PROSITE" id="PS50222">
    <property type="entry name" value="EF_HAND_2"/>
    <property type="match status" value="1"/>
</dbReference>
<reference evidence="7 8" key="1">
    <citation type="submission" date="2014-11" db="EMBL/GenBank/DDBJ databases">
        <title>Genetic blueprint of the zoonotic pathogen Toxocara canis.</title>
        <authorList>
            <person name="Zhu X.-Q."/>
            <person name="Korhonen P.K."/>
            <person name="Cai H."/>
            <person name="Young N.D."/>
            <person name="Nejsum P."/>
            <person name="von Samson-Himmelstjerna G."/>
            <person name="Boag P.R."/>
            <person name="Tan P."/>
            <person name="Li Q."/>
            <person name="Min J."/>
            <person name="Yang Y."/>
            <person name="Wang X."/>
            <person name="Fang X."/>
            <person name="Hall R.S."/>
            <person name="Hofmann A."/>
            <person name="Sternberg P.W."/>
            <person name="Jex A.R."/>
            <person name="Gasser R.B."/>
        </authorList>
    </citation>
    <scope>NUCLEOTIDE SEQUENCE [LARGE SCALE GENOMIC DNA]</scope>
    <source>
        <strain evidence="7">PN_DK_2014</strain>
    </source>
</reference>
<evidence type="ECO:0000313" key="7">
    <source>
        <dbReference type="EMBL" id="KHN81314.1"/>
    </source>
</evidence>
<evidence type="ECO:0000256" key="3">
    <source>
        <dbReference type="ARBA" id="ARBA00022837"/>
    </source>
</evidence>
<accession>A0A0B2VIW8</accession>
<evidence type="ECO:0000313" key="8">
    <source>
        <dbReference type="Proteomes" id="UP000031036"/>
    </source>
</evidence>
<dbReference type="InterPro" id="IPR018247">
    <property type="entry name" value="EF_Hand_1_Ca_BS"/>
</dbReference>
<dbReference type="InterPro" id="IPR052110">
    <property type="entry name" value="MCFD2-like"/>
</dbReference>
<dbReference type="InterPro" id="IPR002048">
    <property type="entry name" value="EF_hand_dom"/>
</dbReference>
<dbReference type="OrthoDB" id="289247at2759"/>
<dbReference type="SUPFAM" id="SSF47473">
    <property type="entry name" value="EF-hand"/>
    <property type="match status" value="1"/>
</dbReference>
<evidence type="ECO:0000256" key="4">
    <source>
        <dbReference type="SAM" id="MobiDB-lite"/>
    </source>
</evidence>
<protein>
    <submittedName>
        <fullName evidence="7">Multiple coagulation factor deficiency protein 2-like protein</fullName>
    </submittedName>
</protein>
<comment type="caution">
    <text evidence="7">The sequence shown here is derived from an EMBL/GenBank/DDBJ whole genome shotgun (WGS) entry which is preliminary data.</text>
</comment>
<dbReference type="AlphaFoldDB" id="A0A0B2VIW8"/>
<feature type="region of interest" description="Disordered" evidence="4">
    <location>
        <begin position="22"/>
        <end position="45"/>
    </location>
</feature>
<evidence type="ECO:0000256" key="1">
    <source>
        <dbReference type="ARBA" id="ARBA00022729"/>
    </source>
</evidence>
<dbReference type="Proteomes" id="UP000031036">
    <property type="component" value="Unassembled WGS sequence"/>
</dbReference>
<dbReference type="EMBL" id="JPKZ01001543">
    <property type="protein sequence ID" value="KHN81314.1"/>
    <property type="molecule type" value="Genomic_DNA"/>
</dbReference>
<gene>
    <name evidence="7" type="primary">Mcfd2</name>
    <name evidence="7" type="ORF">Tcan_08542</name>
</gene>
<dbReference type="PROSITE" id="PS00018">
    <property type="entry name" value="EF_HAND_1"/>
    <property type="match status" value="2"/>
</dbReference>
<dbReference type="PANTHER" id="PTHR23104:SF12">
    <property type="entry name" value="EF-HAND DOMAIN-CONTAINING PROTEIN"/>
    <property type="match status" value="1"/>
</dbReference>
<evidence type="ECO:0000256" key="2">
    <source>
        <dbReference type="ARBA" id="ARBA00022737"/>
    </source>
</evidence>
<keyword evidence="3" id="KW-0106">Calcium</keyword>
<name>A0A0B2VIW8_TOXCA</name>
<evidence type="ECO:0000256" key="5">
    <source>
        <dbReference type="SAM" id="SignalP"/>
    </source>
</evidence>
<evidence type="ECO:0000259" key="6">
    <source>
        <dbReference type="PROSITE" id="PS50222"/>
    </source>
</evidence>
<proteinExistence type="predicted"/>
<sequence length="155" mass="17674">MLIPFCYLLILLDIALLQEQSSPAPQPPPVQQPTSGQQPSAGRKVPKFGDEEAIHDKEHLKQHLENKIDINEEWDAEKESFHYFSMSDLNKDQRIDGLEIIKAATHEHDGNMESLPPLDENALEKLVDTVLNEMDVNGDGLIDFVEYTIRQKRKT</sequence>
<dbReference type="InterPro" id="IPR011992">
    <property type="entry name" value="EF-hand-dom_pair"/>
</dbReference>
<keyword evidence="2" id="KW-0677">Repeat</keyword>
<keyword evidence="1 5" id="KW-0732">Signal</keyword>